<dbReference type="EMBL" id="LN890950">
    <property type="protein sequence ID" value="CUS15158.1"/>
    <property type="molecule type" value="Genomic_DNA"/>
</dbReference>
<proteinExistence type="predicted"/>
<evidence type="ECO:0000313" key="1">
    <source>
        <dbReference type="EMBL" id="CUS15158.1"/>
    </source>
</evidence>
<evidence type="ECO:0000313" key="2">
    <source>
        <dbReference type="Proteomes" id="UP001412239"/>
    </source>
</evidence>
<accession>A0A292Q881</accession>
<gene>
    <name evidence="1" type="ORF">GSTUAT00000778001</name>
</gene>
<dbReference type="Proteomes" id="UP001412239">
    <property type="component" value="Unassembled WGS sequence"/>
</dbReference>
<name>A0A292Q881_9PEZI</name>
<sequence length="219" mass="25127">LSPNALPCALSCRHLLYPYTLERQGLESVLRCQDCTALEHEYTEFTNYSTAGTVSSHWTFLLQLTTTYLAVRQWRNYSSQRGNISPLCTWYKYIRPRTRIHHQPKTGIYLTISSFSGLTFPLLLSTEVVPIRYRTVHRSGQCLNLVCRGLSCCSFYYGTVPALSYVPYDYGCGMVWYGTWFSAGNGNRSDGRRRKVLCYDIILELRGCFWGFDLLSVLG</sequence>
<organism evidence="1 2">
    <name type="scientific">Tuber aestivum</name>
    <name type="common">summer truffle</name>
    <dbReference type="NCBI Taxonomy" id="59557"/>
    <lineage>
        <taxon>Eukaryota</taxon>
        <taxon>Fungi</taxon>
        <taxon>Dikarya</taxon>
        <taxon>Ascomycota</taxon>
        <taxon>Pezizomycotina</taxon>
        <taxon>Pezizomycetes</taxon>
        <taxon>Pezizales</taxon>
        <taxon>Tuberaceae</taxon>
        <taxon>Tuber</taxon>
    </lineage>
</organism>
<reference evidence="1" key="1">
    <citation type="submission" date="2015-10" db="EMBL/GenBank/DDBJ databases">
        <authorList>
            <person name="Regsiter A."/>
            <person name="william w."/>
        </authorList>
    </citation>
    <scope>NUCLEOTIDE SEQUENCE</scope>
    <source>
        <strain evidence="1">Montdore</strain>
    </source>
</reference>
<protein>
    <submittedName>
        <fullName evidence="1">Uncharacterized protein</fullName>
    </submittedName>
</protein>
<dbReference type="AlphaFoldDB" id="A0A292Q881"/>
<keyword evidence="2" id="KW-1185">Reference proteome</keyword>
<feature type="non-terminal residue" evidence="1">
    <location>
        <position position="219"/>
    </location>
</feature>